<proteinExistence type="predicted"/>
<dbReference type="KEGG" id="ima:PO878_10340"/>
<dbReference type="Gene3D" id="3.90.550.10">
    <property type="entry name" value="Spore Coat Polysaccharide Biosynthesis Protein SpsA, Chain A"/>
    <property type="match status" value="1"/>
</dbReference>
<dbReference type="Proteomes" id="UP001216390">
    <property type="component" value="Chromosome"/>
</dbReference>
<gene>
    <name evidence="2" type="ORF">PO878_10340</name>
</gene>
<dbReference type="AlphaFoldDB" id="A0AAE9YAZ9"/>
<dbReference type="PANTHER" id="PTHR43777">
    <property type="entry name" value="MOLYBDENUM COFACTOR CYTIDYLYLTRANSFERASE"/>
    <property type="match status" value="1"/>
</dbReference>
<reference evidence="2" key="1">
    <citation type="submission" date="2023-01" db="EMBL/GenBank/DDBJ databases">
        <title>The diversity of Class Acidimicrobiia in South China Sea sediment environments and the proposal of Iamia marina sp. nov., a novel species of the genus Iamia.</title>
        <authorList>
            <person name="He Y."/>
            <person name="Tian X."/>
        </authorList>
    </citation>
    <scope>NUCLEOTIDE SEQUENCE</scope>
    <source>
        <strain evidence="2">DSM 19957</strain>
    </source>
</reference>
<feature type="domain" description="MobA-like NTP transferase" evidence="1">
    <location>
        <begin position="17"/>
        <end position="174"/>
    </location>
</feature>
<dbReference type="InterPro" id="IPR025877">
    <property type="entry name" value="MobA-like_NTP_Trfase"/>
</dbReference>
<dbReference type="Pfam" id="PF12804">
    <property type="entry name" value="NTP_transf_3"/>
    <property type="match status" value="1"/>
</dbReference>
<evidence type="ECO:0000313" key="2">
    <source>
        <dbReference type="EMBL" id="WCO69121.1"/>
    </source>
</evidence>
<dbReference type="GO" id="GO:0016779">
    <property type="term" value="F:nucleotidyltransferase activity"/>
    <property type="evidence" value="ECO:0007669"/>
    <property type="project" value="UniProtKB-ARBA"/>
</dbReference>
<dbReference type="RefSeq" id="WP_272738635.1">
    <property type="nucleotide sequence ID" value="NZ_CP116942.1"/>
</dbReference>
<protein>
    <submittedName>
        <fullName evidence="2">Nucleotidyltransferase family protein</fullName>
    </submittedName>
</protein>
<dbReference type="EMBL" id="CP116942">
    <property type="protein sequence ID" value="WCO69121.1"/>
    <property type="molecule type" value="Genomic_DNA"/>
</dbReference>
<evidence type="ECO:0000259" key="1">
    <source>
        <dbReference type="Pfam" id="PF12804"/>
    </source>
</evidence>
<accession>A0AAE9YAZ9</accession>
<dbReference type="SUPFAM" id="SSF53448">
    <property type="entry name" value="Nucleotide-diphospho-sugar transferases"/>
    <property type="match status" value="1"/>
</dbReference>
<dbReference type="PANTHER" id="PTHR43777:SF1">
    <property type="entry name" value="MOLYBDENUM COFACTOR CYTIDYLYLTRANSFERASE"/>
    <property type="match status" value="1"/>
</dbReference>
<keyword evidence="3" id="KW-1185">Reference proteome</keyword>
<name>A0AAE9YAZ9_9ACTN</name>
<sequence length="207" mass="20669">MEDDTAEGAGPRPAGVGAVLAAGAGQRFRGPTPKVLAPLPDGSTLVGRAVAVATAAGLEAVAVVVGPVPAEALGPLPTGVVAVANQRWAEGQATSLALAVDWARSRGAAALTVALADQPGITAAAWRAVAGTPSPLAVATYAGRRGHPVRLGAEVWADLPSAGDEGARRLLRARPDLVVEVPCPGDPTDVDTVEDLASWARDHPADG</sequence>
<organism evidence="2 3">
    <name type="scientific">Iamia majanohamensis</name>
    <dbReference type="NCBI Taxonomy" id="467976"/>
    <lineage>
        <taxon>Bacteria</taxon>
        <taxon>Bacillati</taxon>
        <taxon>Actinomycetota</taxon>
        <taxon>Acidimicrobiia</taxon>
        <taxon>Acidimicrobiales</taxon>
        <taxon>Iamiaceae</taxon>
        <taxon>Iamia</taxon>
    </lineage>
</organism>
<evidence type="ECO:0000313" key="3">
    <source>
        <dbReference type="Proteomes" id="UP001216390"/>
    </source>
</evidence>
<dbReference type="CDD" id="cd04182">
    <property type="entry name" value="GT_2_like_f"/>
    <property type="match status" value="1"/>
</dbReference>
<dbReference type="InterPro" id="IPR029044">
    <property type="entry name" value="Nucleotide-diphossugar_trans"/>
</dbReference>